<proteinExistence type="predicted"/>
<dbReference type="GO" id="GO:0006355">
    <property type="term" value="P:regulation of DNA-templated transcription"/>
    <property type="evidence" value="ECO:0007669"/>
    <property type="project" value="InterPro"/>
</dbReference>
<dbReference type="EMBL" id="JAPZVP010000011">
    <property type="protein sequence ID" value="MDA1360917.1"/>
    <property type="molecule type" value="Genomic_DNA"/>
</dbReference>
<dbReference type="Proteomes" id="UP001146067">
    <property type="component" value="Unassembled WGS sequence"/>
</dbReference>
<keyword evidence="2" id="KW-1185">Reference proteome</keyword>
<dbReference type="AlphaFoldDB" id="A0A9X3PC12"/>
<evidence type="ECO:0000313" key="2">
    <source>
        <dbReference type="Proteomes" id="UP001146067"/>
    </source>
</evidence>
<protein>
    <submittedName>
        <fullName evidence="1">Uncharacterized protein</fullName>
    </submittedName>
</protein>
<reference evidence="1" key="1">
    <citation type="submission" date="2022-12" db="EMBL/GenBank/DDBJ databases">
        <title>Gycomyces niveus sp.nov.,a novel actinomycete isolated from soil in Shouguan.</title>
        <authorList>
            <person name="Yang X."/>
        </authorList>
    </citation>
    <scope>NUCLEOTIDE SEQUENCE</scope>
    <source>
        <strain evidence="1">NEAU-A15</strain>
    </source>
</reference>
<dbReference type="Gene3D" id="1.10.10.10">
    <property type="entry name" value="Winged helix-like DNA-binding domain superfamily/Winged helix DNA-binding domain"/>
    <property type="match status" value="1"/>
</dbReference>
<dbReference type="InterPro" id="IPR036388">
    <property type="entry name" value="WH-like_DNA-bd_sf"/>
</dbReference>
<name>A0A9X3PC12_9ACTN</name>
<sequence length="144" mass="15831">MNRHSRTAIAPRHENGLNRRRILDGSPAVPDEYGWKGLQVSPSGPGIAKIAPLTESELKILSHVIAAPNQYTAAEWLDISRRHLRRQIEAINEKLGAETILQTVVLATIRGLVDPKSLPEGSIEERAFQLGRSGKCRAVCPLGR</sequence>
<organism evidence="1 2">
    <name type="scientific">Glycomyces luteolus</name>
    <dbReference type="NCBI Taxonomy" id="2670330"/>
    <lineage>
        <taxon>Bacteria</taxon>
        <taxon>Bacillati</taxon>
        <taxon>Actinomycetota</taxon>
        <taxon>Actinomycetes</taxon>
        <taxon>Glycomycetales</taxon>
        <taxon>Glycomycetaceae</taxon>
        <taxon>Glycomyces</taxon>
    </lineage>
</organism>
<comment type="caution">
    <text evidence="1">The sequence shown here is derived from an EMBL/GenBank/DDBJ whole genome shotgun (WGS) entry which is preliminary data.</text>
</comment>
<dbReference type="GO" id="GO:0003677">
    <property type="term" value="F:DNA binding"/>
    <property type="evidence" value="ECO:0007669"/>
    <property type="project" value="InterPro"/>
</dbReference>
<evidence type="ECO:0000313" key="1">
    <source>
        <dbReference type="EMBL" id="MDA1360917.1"/>
    </source>
</evidence>
<dbReference type="InterPro" id="IPR016032">
    <property type="entry name" value="Sig_transdc_resp-reg_C-effctor"/>
</dbReference>
<gene>
    <name evidence="1" type="ORF">O1R50_14900</name>
</gene>
<dbReference type="SUPFAM" id="SSF46894">
    <property type="entry name" value="C-terminal effector domain of the bipartite response regulators"/>
    <property type="match status" value="1"/>
</dbReference>
<dbReference type="RefSeq" id="WP_270110878.1">
    <property type="nucleotide sequence ID" value="NZ_JAPZVP010000011.1"/>
</dbReference>
<accession>A0A9X3PC12</accession>